<protein>
    <submittedName>
        <fullName evidence="1">Uncharacterized protein DUF3842</fullName>
    </submittedName>
</protein>
<dbReference type="RefSeq" id="WP_113920240.1">
    <property type="nucleotide sequence ID" value="NZ_CALNCS010000005.1"/>
</dbReference>
<evidence type="ECO:0000313" key="2">
    <source>
        <dbReference type="Proteomes" id="UP000253490"/>
    </source>
</evidence>
<dbReference type="Proteomes" id="UP000253490">
    <property type="component" value="Unassembled WGS sequence"/>
</dbReference>
<sequence>MKIAVIDGQGGGIGRVIIDKMRNTLPRDIHIIALGTNSLATAAMLKAGANEGATGENPIVVNVCEVDIVVGSIAILAADGLTGEVTDKMANAIARSKAAKVFIPLNKYNIHVAGVVNEPLPHYIEDAIKIIKEILGGSKNV</sequence>
<dbReference type="OrthoDB" id="9797117at2"/>
<name>A0A366IBM5_9FIRM</name>
<dbReference type="InterPro" id="IPR024208">
    <property type="entry name" value="DUF3842"/>
</dbReference>
<proteinExistence type="predicted"/>
<gene>
    <name evidence="1" type="ORF">DES36_10611</name>
</gene>
<accession>A0A366IBM5</accession>
<comment type="caution">
    <text evidence="1">The sequence shown here is derived from an EMBL/GenBank/DDBJ whole genome shotgun (WGS) entry which is preliminary data.</text>
</comment>
<keyword evidence="2" id="KW-1185">Reference proteome</keyword>
<dbReference type="Pfam" id="PF12953">
    <property type="entry name" value="DUF3842"/>
    <property type="match status" value="1"/>
</dbReference>
<dbReference type="EMBL" id="QNRX01000006">
    <property type="protein sequence ID" value="RBP65902.1"/>
    <property type="molecule type" value="Genomic_DNA"/>
</dbReference>
<organism evidence="1 2">
    <name type="scientific">Alkalibaculum bacchi</name>
    <dbReference type="NCBI Taxonomy" id="645887"/>
    <lineage>
        <taxon>Bacteria</taxon>
        <taxon>Bacillati</taxon>
        <taxon>Bacillota</taxon>
        <taxon>Clostridia</taxon>
        <taxon>Eubacteriales</taxon>
        <taxon>Eubacteriaceae</taxon>
        <taxon>Alkalibaculum</taxon>
    </lineage>
</organism>
<reference evidence="1 2" key="1">
    <citation type="submission" date="2018-06" db="EMBL/GenBank/DDBJ databases">
        <title>Genomic Encyclopedia of Type Strains, Phase IV (KMG-IV): sequencing the most valuable type-strain genomes for metagenomic binning, comparative biology and taxonomic classification.</title>
        <authorList>
            <person name="Goeker M."/>
        </authorList>
    </citation>
    <scope>NUCLEOTIDE SEQUENCE [LARGE SCALE GENOMIC DNA]</scope>
    <source>
        <strain evidence="1 2">DSM 22112</strain>
    </source>
</reference>
<evidence type="ECO:0000313" key="1">
    <source>
        <dbReference type="EMBL" id="RBP65902.1"/>
    </source>
</evidence>
<dbReference type="AlphaFoldDB" id="A0A366IBM5"/>